<dbReference type="AlphaFoldDB" id="A0A0B6XXY1"/>
<sequence length="138" mass="15400">ISHSEHQTNPAHNNWHFDDCDDLVPTVDTNDTDDQCHINNSDIIGNSRPSGVIHNHHPFCRGQISQVTRHTHRHGPRICGHHGSIPDTNVSTFHPVLSPVVAVSPRVQYHANSTRDIESRSSSPDISLQINIHSHTQV</sequence>
<name>A0A0B6XXY1_9EUPU</name>
<protein>
    <submittedName>
        <fullName evidence="1">Uncharacterized protein</fullName>
    </submittedName>
</protein>
<gene>
    <name evidence="1" type="primary">ORF5160</name>
</gene>
<reference evidence="1" key="1">
    <citation type="submission" date="2014-12" db="EMBL/GenBank/DDBJ databases">
        <title>Insight into the proteome of Arion vulgaris.</title>
        <authorList>
            <person name="Aradska J."/>
            <person name="Bulat T."/>
            <person name="Smidak R."/>
            <person name="Sarate P."/>
            <person name="Gangsoo J."/>
            <person name="Sialana F."/>
            <person name="Bilban M."/>
            <person name="Lubec G."/>
        </authorList>
    </citation>
    <scope>NUCLEOTIDE SEQUENCE</scope>
    <source>
        <tissue evidence="1">Skin</tissue>
    </source>
</reference>
<evidence type="ECO:0000313" key="1">
    <source>
        <dbReference type="EMBL" id="CEK48774.1"/>
    </source>
</evidence>
<proteinExistence type="predicted"/>
<dbReference type="EMBL" id="HACG01001909">
    <property type="protein sequence ID" value="CEK48774.1"/>
    <property type="molecule type" value="Transcribed_RNA"/>
</dbReference>
<feature type="non-terminal residue" evidence="1">
    <location>
        <position position="1"/>
    </location>
</feature>
<organism evidence="1">
    <name type="scientific">Arion vulgaris</name>
    <dbReference type="NCBI Taxonomy" id="1028688"/>
    <lineage>
        <taxon>Eukaryota</taxon>
        <taxon>Metazoa</taxon>
        <taxon>Spiralia</taxon>
        <taxon>Lophotrochozoa</taxon>
        <taxon>Mollusca</taxon>
        <taxon>Gastropoda</taxon>
        <taxon>Heterobranchia</taxon>
        <taxon>Euthyneura</taxon>
        <taxon>Panpulmonata</taxon>
        <taxon>Eupulmonata</taxon>
        <taxon>Stylommatophora</taxon>
        <taxon>Helicina</taxon>
        <taxon>Arionoidea</taxon>
        <taxon>Arionidae</taxon>
        <taxon>Arion</taxon>
    </lineage>
</organism>
<accession>A0A0B6XXY1</accession>